<keyword evidence="1" id="KW-1133">Transmembrane helix</keyword>
<proteinExistence type="predicted"/>
<dbReference type="AlphaFoldDB" id="R7WMD0"/>
<reference evidence="2 3" key="1">
    <citation type="journal article" date="2013" name="Genome Announc.">
        <title>Draft Genome Sequence of Rhodococcus rhodnii Strain LMG5362, a Symbiont of Rhodnius prolixus (Hemiptera, Reduviidae, Triatominae), the Principle Vector of Trypanosoma cruzi.</title>
        <authorList>
            <person name="Pachebat J.A."/>
            <person name="van Keulen G."/>
            <person name="Whitten M.M."/>
            <person name="Girdwood S."/>
            <person name="Del Sol R."/>
            <person name="Dyson P.J."/>
            <person name="Facey P.D."/>
        </authorList>
    </citation>
    <scope>NUCLEOTIDE SEQUENCE [LARGE SCALE GENOMIC DNA]</scope>
    <source>
        <strain evidence="2 3">LMG 5362</strain>
    </source>
</reference>
<organism evidence="2 3">
    <name type="scientific">Rhodococcus rhodnii LMG 5362</name>
    <dbReference type="NCBI Taxonomy" id="1273125"/>
    <lineage>
        <taxon>Bacteria</taxon>
        <taxon>Bacillati</taxon>
        <taxon>Actinomycetota</taxon>
        <taxon>Actinomycetes</taxon>
        <taxon>Mycobacteriales</taxon>
        <taxon>Nocardiaceae</taxon>
        <taxon>Rhodococcus</taxon>
    </lineage>
</organism>
<accession>R7WMD0</accession>
<comment type="caution">
    <text evidence="2">The sequence shown here is derived from an EMBL/GenBank/DDBJ whole genome shotgun (WGS) entry which is preliminary data.</text>
</comment>
<gene>
    <name evidence="2" type="ORF">Rrhod_2223</name>
</gene>
<evidence type="ECO:0000313" key="2">
    <source>
        <dbReference type="EMBL" id="EOM76430.1"/>
    </source>
</evidence>
<keyword evidence="1" id="KW-0812">Transmembrane</keyword>
<sequence>MSITYGLVEAIRERPTVEQRALCGRLSYYVRHQRGTLVLAGAANETEGMQRVRTPRIRTPGTALSTPDAARTSMTLALVLGLLSLTFAAVGLAIVAQARRAGPYGRCADRAAPVVAAVAGMTTDELESTITELAARESALRAAGDVEGARRVGFDRFVCMSELRARPASRPVRVDRPEAV</sequence>
<dbReference type="Proteomes" id="UP000013525">
    <property type="component" value="Unassembled WGS sequence"/>
</dbReference>
<keyword evidence="3" id="KW-1185">Reference proteome</keyword>
<dbReference type="PATRIC" id="fig|1273125.3.peg.2140"/>
<feature type="transmembrane region" description="Helical" evidence="1">
    <location>
        <begin position="74"/>
        <end position="96"/>
    </location>
</feature>
<name>R7WMD0_9NOCA</name>
<evidence type="ECO:0000313" key="3">
    <source>
        <dbReference type="Proteomes" id="UP000013525"/>
    </source>
</evidence>
<protein>
    <submittedName>
        <fullName evidence="2">Uncharacterized protein</fullName>
    </submittedName>
</protein>
<keyword evidence="1" id="KW-0472">Membrane</keyword>
<evidence type="ECO:0000256" key="1">
    <source>
        <dbReference type="SAM" id="Phobius"/>
    </source>
</evidence>
<dbReference type="EMBL" id="APMY01000067">
    <property type="protein sequence ID" value="EOM76430.1"/>
    <property type="molecule type" value="Genomic_DNA"/>
</dbReference>